<evidence type="ECO:0000256" key="6">
    <source>
        <dbReference type="SAM" id="MobiDB-lite"/>
    </source>
</evidence>
<comment type="similarity">
    <text evidence="1">Belongs to the CAF1 family.</text>
</comment>
<comment type="caution">
    <text evidence="8">The sequence shown here is derived from an EMBL/GenBank/DDBJ whole genome shotgun (WGS) entry which is preliminary data.</text>
</comment>
<dbReference type="GO" id="GO:0017069">
    <property type="term" value="F:snRNA binding"/>
    <property type="evidence" value="ECO:0007669"/>
    <property type="project" value="TreeGrafter"/>
</dbReference>
<evidence type="ECO:0000256" key="1">
    <source>
        <dbReference type="ARBA" id="ARBA00008372"/>
    </source>
</evidence>
<dbReference type="InterPro" id="IPR006941">
    <property type="entry name" value="RNase_CAF1"/>
</dbReference>
<evidence type="ECO:0000256" key="2">
    <source>
        <dbReference type="ARBA" id="ARBA00022723"/>
    </source>
</evidence>
<keyword evidence="4 5" id="KW-0862">Zinc</keyword>
<feature type="zinc finger region" description="C3H1-type" evidence="5">
    <location>
        <begin position="294"/>
        <end position="322"/>
    </location>
</feature>
<dbReference type="InterPro" id="IPR051181">
    <property type="entry name" value="CAF1_poly(A)_ribonucleases"/>
</dbReference>
<gene>
    <name evidence="8" type="ORF">IWW36_001936</name>
</gene>
<dbReference type="Pfam" id="PF00642">
    <property type="entry name" value="zf-CCCH"/>
    <property type="match status" value="1"/>
</dbReference>
<protein>
    <recommendedName>
        <fullName evidence="7">C3H1-type domain-containing protein</fullName>
    </recommendedName>
</protein>
<feature type="region of interest" description="Disordered" evidence="6">
    <location>
        <begin position="338"/>
        <end position="368"/>
    </location>
</feature>
<dbReference type="OrthoDB" id="414075at2759"/>
<reference evidence="8" key="1">
    <citation type="submission" date="2022-07" db="EMBL/GenBank/DDBJ databases">
        <title>Phylogenomic reconstructions and comparative analyses of Kickxellomycotina fungi.</title>
        <authorList>
            <person name="Reynolds N.K."/>
            <person name="Stajich J.E."/>
            <person name="Barry K."/>
            <person name="Grigoriev I.V."/>
            <person name="Crous P."/>
            <person name="Smith M.E."/>
        </authorList>
    </citation>
    <scope>NUCLEOTIDE SEQUENCE</scope>
    <source>
        <strain evidence="8">NRRL 1566</strain>
    </source>
</reference>
<dbReference type="Proteomes" id="UP001139887">
    <property type="component" value="Unassembled WGS sequence"/>
</dbReference>
<accession>A0A9W8I879</accession>
<evidence type="ECO:0000259" key="7">
    <source>
        <dbReference type="PROSITE" id="PS50103"/>
    </source>
</evidence>
<evidence type="ECO:0000313" key="9">
    <source>
        <dbReference type="Proteomes" id="UP001139887"/>
    </source>
</evidence>
<keyword evidence="9" id="KW-1185">Reference proteome</keyword>
<evidence type="ECO:0000313" key="8">
    <source>
        <dbReference type="EMBL" id="KAJ2850384.1"/>
    </source>
</evidence>
<dbReference type="InterPro" id="IPR000571">
    <property type="entry name" value="Znf_CCCH"/>
</dbReference>
<dbReference type="GO" id="GO:0000175">
    <property type="term" value="F:3'-5'-RNA exonuclease activity"/>
    <property type="evidence" value="ECO:0007669"/>
    <property type="project" value="TreeGrafter"/>
</dbReference>
<proteinExistence type="inferred from homology"/>
<sequence>MQSSTRPSATQVIYTDVTRNTISPLSSDISKQISQASFIAIDTEFTGLSLCHASPALGLNTADWNTRATDMREMYKAMANVAKSHALVSLGLSTYTHTSTGMFHVYNFNCILQEQNTHFINPASVSFLAQNGFDLNKQAQLGIRFFSGPNPMPLESRSADINLEGVLMRNVVFEMIRHKKPLVIHNGLFDLVYLYQSFFGPLPDSYESFVFDLTKMFPAGIYDTKFMAEKLELGTASFLAYLYHKNERIQKQRRDQNLKWLFIKQTEIVVKEKPSDAESHKQRSKKNARDVSLSSEKPYCEHFAAFGHCKYNEQCKRSHDIFFILDCQEKEKNDISENLSIDNEANTSSDQANGSTKRKRTDDASPQPSKILKALNSKHIQQSTTNDQETIEGSGNANAPVYHNAACDAFMTGYIFASLQIEHGDAINEFKNKIFRVGRGSEPLLIQASRYSSSSTTYKQTMKIIKDQKRDDCD</sequence>
<keyword evidence="2 5" id="KW-0479">Metal-binding</keyword>
<dbReference type="PANTHER" id="PTHR15092">
    <property type="entry name" value="POLY A -SPECIFIC RIBONUCLEASE/TARGET OF EGR1, MEMBER 1"/>
    <property type="match status" value="1"/>
</dbReference>
<dbReference type="PANTHER" id="PTHR15092:SF37">
    <property type="entry name" value="TARGET OF EGR1 PROTEIN 1"/>
    <property type="match status" value="1"/>
</dbReference>
<dbReference type="PROSITE" id="PS50103">
    <property type="entry name" value="ZF_C3H1"/>
    <property type="match status" value="1"/>
</dbReference>
<dbReference type="GO" id="GO:0008270">
    <property type="term" value="F:zinc ion binding"/>
    <property type="evidence" value="ECO:0007669"/>
    <property type="project" value="UniProtKB-KW"/>
</dbReference>
<dbReference type="GO" id="GO:0034472">
    <property type="term" value="P:snRNA 3'-end processing"/>
    <property type="evidence" value="ECO:0007669"/>
    <property type="project" value="TreeGrafter"/>
</dbReference>
<dbReference type="EMBL" id="JANBUW010000034">
    <property type="protein sequence ID" value="KAJ2850384.1"/>
    <property type="molecule type" value="Genomic_DNA"/>
</dbReference>
<dbReference type="InterPro" id="IPR012337">
    <property type="entry name" value="RNaseH-like_sf"/>
</dbReference>
<dbReference type="Pfam" id="PF04857">
    <property type="entry name" value="CAF1"/>
    <property type="match status" value="2"/>
</dbReference>
<feature type="domain" description="C3H1-type" evidence="7">
    <location>
        <begin position="294"/>
        <end position="322"/>
    </location>
</feature>
<name>A0A9W8I879_9FUNG</name>
<organism evidence="8 9">
    <name type="scientific">Coemansia brasiliensis</name>
    <dbReference type="NCBI Taxonomy" id="2650707"/>
    <lineage>
        <taxon>Eukaryota</taxon>
        <taxon>Fungi</taxon>
        <taxon>Fungi incertae sedis</taxon>
        <taxon>Zoopagomycota</taxon>
        <taxon>Kickxellomycotina</taxon>
        <taxon>Kickxellomycetes</taxon>
        <taxon>Kickxellales</taxon>
        <taxon>Kickxellaceae</taxon>
        <taxon>Coemansia</taxon>
    </lineage>
</organism>
<dbReference type="Gene3D" id="3.30.420.10">
    <property type="entry name" value="Ribonuclease H-like superfamily/Ribonuclease H"/>
    <property type="match status" value="2"/>
</dbReference>
<evidence type="ECO:0000256" key="3">
    <source>
        <dbReference type="ARBA" id="ARBA00022771"/>
    </source>
</evidence>
<dbReference type="SMART" id="SM00356">
    <property type="entry name" value="ZnF_C3H1"/>
    <property type="match status" value="1"/>
</dbReference>
<evidence type="ECO:0000256" key="5">
    <source>
        <dbReference type="PROSITE-ProRule" id="PRU00723"/>
    </source>
</evidence>
<keyword evidence="3 5" id="KW-0863">Zinc-finger</keyword>
<dbReference type="SUPFAM" id="SSF53098">
    <property type="entry name" value="Ribonuclease H-like"/>
    <property type="match status" value="1"/>
</dbReference>
<dbReference type="AlphaFoldDB" id="A0A9W8I879"/>
<dbReference type="InterPro" id="IPR036397">
    <property type="entry name" value="RNaseH_sf"/>
</dbReference>
<evidence type="ECO:0000256" key="4">
    <source>
        <dbReference type="ARBA" id="ARBA00022833"/>
    </source>
</evidence>
<dbReference type="GO" id="GO:0015030">
    <property type="term" value="C:Cajal body"/>
    <property type="evidence" value="ECO:0007669"/>
    <property type="project" value="TreeGrafter"/>
</dbReference>
<dbReference type="SUPFAM" id="SSF90229">
    <property type="entry name" value="CCCH zinc finger"/>
    <property type="match status" value="1"/>
</dbReference>
<feature type="compositionally biased region" description="Polar residues" evidence="6">
    <location>
        <begin position="338"/>
        <end position="355"/>
    </location>
</feature>
<dbReference type="InterPro" id="IPR036855">
    <property type="entry name" value="Znf_CCCH_sf"/>
</dbReference>